<feature type="compositionally biased region" description="Low complexity" evidence="5">
    <location>
        <begin position="44"/>
        <end position="68"/>
    </location>
</feature>
<evidence type="ECO:0000256" key="5">
    <source>
        <dbReference type="SAM" id="MobiDB-lite"/>
    </source>
</evidence>
<dbReference type="RefSeq" id="WP_145350573.1">
    <property type="nucleotide sequence ID" value="NZ_CP036262.1"/>
</dbReference>
<dbReference type="InterPro" id="IPR036249">
    <property type="entry name" value="Thioredoxin-like_sf"/>
</dbReference>
<dbReference type="PROSITE" id="PS51352">
    <property type="entry name" value="THIOREDOXIN_2"/>
    <property type="match status" value="1"/>
</dbReference>
<accession>A0A517MBY8</accession>
<dbReference type="EMBL" id="CP036262">
    <property type="protein sequence ID" value="QDS92287.1"/>
    <property type="molecule type" value="Genomic_DNA"/>
</dbReference>
<dbReference type="PANTHER" id="PTHR42852">
    <property type="entry name" value="THIOL:DISULFIDE INTERCHANGE PROTEIN DSBE"/>
    <property type="match status" value="1"/>
</dbReference>
<dbReference type="SUPFAM" id="SSF52833">
    <property type="entry name" value="Thioredoxin-like"/>
    <property type="match status" value="1"/>
</dbReference>
<feature type="region of interest" description="Disordered" evidence="5">
    <location>
        <begin position="34"/>
        <end position="68"/>
    </location>
</feature>
<evidence type="ECO:0000256" key="1">
    <source>
        <dbReference type="ARBA" id="ARBA00004196"/>
    </source>
</evidence>
<evidence type="ECO:0000256" key="2">
    <source>
        <dbReference type="ARBA" id="ARBA00022748"/>
    </source>
</evidence>
<evidence type="ECO:0000256" key="6">
    <source>
        <dbReference type="SAM" id="SignalP"/>
    </source>
</evidence>
<organism evidence="8 9">
    <name type="scientific">Roseimaritima multifibrata</name>
    <dbReference type="NCBI Taxonomy" id="1930274"/>
    <lineage>
        <taxon>Bacteria</taxon>
        <taxon>Pseudomonadati</taxon>
        <taxon>Planctomycetota</taxon>
        <taxon>Planctomycetia</taxon>
        <taxon>Pirellulales</taxon>
        <taxon>Pirellulaceae</taxon>
        <taxon>Roseimaritima</taxon>
    </lineage>
</organism>
<feature type="signal peptide" evidence="6">
    <location>
        <begin position="1"/>
        <end position="31"/>
    </location>
</feature>
<dbReference type="GO" id="GO:0017004">
    <property type="term" value="P:cytochrome complex assembly"/>
    <property type="evidence" value="ECO:0007669"/>
    <property type="project" value="UniProtKB-KW"/>
</dbReference>
<dbReference type="InterPro" id="IPR013766">
    <property type="entry name" value="Thioredoxin_domain"/>
</dbReference>
<evidence type="ECO:0000256" key="3">
    <source>
        <dbReference type="ARBA" id="ARBA00023157"/>
    </source>
</evidence>
<evidence type="ECO:0000256" key="4">
    <source>
        <dbReference type="ARBA" id="ARBA00023284"/>
    </source>
</evidence>
<dbReference type="GO" id="GO:0030313">
    <property type="term" value="C:cell envelope"/>
    <property type="evidence" value="ECO:0007669"/>
    <property type="project" value="UniProtKB-SubCell"/>
</dbReference>
<dbReference type="OrthoDB" id="261812at2"/>
<sequence precursor="true">MPPLFAAAPSLSLIRRSLVCLALGLAGISLGCQPSADQPSADQPSPAESEQATEPESPTSEPAPAVDAAAAKPTVEIEFASLDEIGAMVKKLGRPAVVDYWSLACPPCMEEFPGLVKLHLEHGDQLSCIAVDVDYDGRKSKPAESYREAVTAFLETQEAAVPSYICTTPSDEVFAALKIGSIPTVILYAADGSIVKKFVDAGETAGFGYEKDIVPAVEQLLKDTAVAK</sequence>
<feature type="chain" id="PRO_5022135907" evidence="6">
    <location>
        <begin position="32"/>
        <end position="228"/>
    </location>
</feature>
<feature type="domain" description="Thioredoxin" evidence="7">
    <location>
        <begin position="57"/>
        <end position="222"/>
    </location>
</feature>
<name>A0A517MBY8_9BACT</name>
<keyword evidence="3" id="KW-1015">Disulfide bond</keyword>
<reference evidence="8 9" key="1">
    <citation type="submission" date="2019-02" db="EMBL/GenBank/DDBJ databases">
        <title>Deep-cultivation of Planctomycetes and their phenomic and genomic characterization uncovers novel biology.</title>
        <authorList>
            <person name="Wiegand S."/>
            <person name="Jogler M."/>
            <person name="Boedeker C."/>
            <person name="Pinto D."/>
            <person name="Vollmers J."/>
            <person name="Rivas-Marin E."/>
            <person name="Kohn T."/>
            <person name="Peeters S.H."/>
            <person name="Heuer A."/>
            <person name="Rast P."/>
            <person name="Oberbeckmann S."/>
            <person name="Bunk B."/>
            <person name="Jeske O."/>
            <person name="Meyerdierks A."/>
            <person name="Storesund J.E."/>
            <person name="Kallscheuer N."/>
            <person name="Luecker S."/>
            <person name="Lage O.M."/>
            <person name="Pohl T."/>
            <person name="Merkel B.J."/>
            <person name="Hornburger P."/>
            <person name="Mueller R.-W."/>
            <person name="Bruemmer F."/>
            <person name="Labrenz M."/>
            <person name="Spormann A.M."/>
            <person name="Op den Camp H."/>
            <person name="Overmann J."/>
            <person name="Amann R."/>
            <person name="Jetten M.S.M."/>
            <person name="Mascher T."/>
            <person name="Medema M.H."/>
            <person name="Devos D.P."/>
            <person name="Kaster A.-K."/>
            <person name="Ovreas L."/>
            <person name="Rohde M."/>
            <person name="Galperin M.Y."/>
            <person name="Jogler C."/>
        </authorList>
    </citation>
    <scope>NUCLEOTIDE SEQUENCE [LARGE SCALE GENOMIC DNA]</scope>
    <source>
        <strain evidence="8 9">FF011L</strain>
    </source>
</reference>
<evidence type="ECO:0000259" key="7">
    <source>
        <dbReference type="PROSITE" id="PS51352"/>
    </source>
</evidence>
<dbReference type="PANTHER" id="PTHR42852:SF6">
    <property type="entry name" value="THIOL:DISULFIDE INTERCHANGE PROTEIN DSBE"/>
    <property type="match status" value="1"/>
</dbReference>
<dbReference type="AlphaFoldDB" id="A0A517MBY8"/>
<evidence type="ECO:0000313" key="9">
    <source>
        <dbReference type="Proteomes" id="UP000320672"/>
    </source>
</evidence>
<keyword evidence="2" id="KW-0201">Cytochrome c-type biogenesis</keyword>
<dbReference type="Proteomes" id="UP000320672">
    <property type="component" value="Chromosome"/>
</dbReference>
<keyword evidence="6" id="KW-0732">Signal</keyword>
<keyword evidence="4" id="KW-0676">Redox-active center</keyword>
<keyword evidence="9" id="KW-1185">Reference proteome</keyword>
<dbReference type="Gene3D" id="3.40.30.10">
    <property type="entry name" value="Glutaredoxin"/>
    <property type="match status" value="1"/>
</dbReference>
<dbReference type="KEGG" id="rml:FF011L_10290"/>
<dbReference type="InterPro" id="IPR050553">
    <property type="entry name" value="Thioredoxin_ResA/DsbE_sf"/>
</dbReference>
<gene>
    <name evidence="8" type="ORF">FF011L_10290</name>
</gene>
<evidence type="ECO:0000313" key="8">
    <source>
        <dbReference type="EMBL" id="QDS92287.1"/>
    </source>
</evidence>
<protein>
    <submittedName>
        <fullName evidence="8">Thiol-disulfide oxidoreductase</fullName>
    </submittedName>
</protein>
<comment type="subcellular location">
    <subcellularLocation>
        <location evidence="1">Cell envelope</location>
    </subcellularLocation>
</comment>
<dbReference type="CDD" id="cd02966">
    <property type="entry name" value="TlpA_like_family"/>
    <property type="match status" value="1"/>
</dbReference>
<proteinExistence type="predicted"/>